<dbReference type="PANTHER" id="PTHR47566">
    <property type="match status" value="1"/>
</dbReference>
<keyword evidence="1" id="KW-0433">Leucine-rich repeat</keyword>
<gene>
    <name evidence="3" type="ORF">HQ47_05175</name>
</gene>
<evidence type="ECO:0008006" key="5">
    <source>
        <dbReference type="Google" id="ProtNLM"/>
    </source>
</evidence>
<dbReference type="PROSITE" id="PS51257">
    <property type="entry name" value="PROKAR_LIPOPROTEIN"/>
    <property type="match status" value="1"/>
</dbReference>
<dbReference type="Proteomes" id="UP000030103">
    <property type="component" value="Unassembled WGS sequence"/>
</dbReference>
<dbReference type="PANTHER" id="PTHR47566:SF1">
    <property type="entry name" value="PROTEIN NUD1"/>
    <property type="match status" value="1"/>
</dbReference>
<keyword evidence="2" id="KW-0677">Repeat</keyword>
<sequence length="288" mass="31628">MKRKNNIFTIFFIVSILMSACTDDRLSENGELPRMDDSNGIIRLTVAPESRTLSLSIDASVQARANVWIDLDGDGLRSKDGVEDIKVFNRYQDYSFAAGLNTVTLHGDITYFAAADNKLTAIDVSGSQSLLTLNIPMNRLTTLDVSKNRVLERLDCSGNELSTLNVSGNSALLSLWCANNSLKGLDVSGNAKLFMLDCSGNQLETLDTSKNSQLMRLLCQNNSLKSLDISDKSGLNLLWSFGNPLEKEKISRIIAMLKDVEGGDLWLSLDPLSDKDAQVAINKGWKVL</sequence>
<evidence type="ECO:0000313" key="4">
    <source>
        <dbReference type="Proteomes" id="UP000030103"/>
    </source>
</evidence>
<protein>
    <recommendedName>
        <fullName evidence="5">Internalin-J</fullName>
    </recommendedName>
</protein>
<evidence type="ECO:0000313" key="3">
    <source>
        <dbReference type="EMBL" id="KGN74435.1"/>
    </source>
</evidence>
<dbReference type="InterPro" id="IPR013211">
    <property type="entry name" value="LVIVD"/>
</dbReference>
<reference evidence="3 4" key="1">
    <citation type="submission" date="2014-09" db="EMBL/GenBank/DDBJ databases">
        <title>Draft Genome Sequence of Porphyromonas macacae COT-192_OH2859.</title>
        <authorList>
            <person name="Wallis C."/>
            <person name="Deusch O."/>
            <person name="O'Flynn C."/>
            <person name="Davis I."/>
            <person name="Horsfall A."/>
            <person name="Kirkwood N."/>
            <person name="Harris S."/>
            <person name="Eisen J.A."/>
            <person name="Coil D.A."/>
            <person name="Darling A.E."/>
            <person name="Jospin G."/>
            <person name="Alexiev A."/>
        </authorList>
    </citation>
    <scope>NUCLEOTIDE SEQUENCE [LARGE SCALE GENOMIC DNA]</scope>
    <source>
        <strain evidence="4">COT-192 OH2859</strain>
    </source>
</reference>
<dbReference type="Gene3D" id="3.80.10.10">
    <property type="entry name" value="Ribonuclease Inhibitor"/>
    <property type="match status" value="1"/>
</dbReference>
<dbReference type="GO" id="GO:0035591">
    <property type="term" value="F:signaling adaptor activity"/>
    <property type="evidence" value="ECO:0007669"/>
    <property type="project" value="TreeGrafter"/>
</dbReference>
<evidence type="ECO:0000256" key="1">
    <source>
        <dbReference type="ARBA" id="ARBA00022614"/>
    </source>
</evidence>
<accession>A0A0A2EAE6</accession>
<proteinExistence type="predicted"/>
<dbReference type="EMBL" id="JRFA01000014">
    <property type="protein sequence ID" value="KGN74435.1"/>
    <property type="molecule type" value="Genomic_DNA"/>
</dbReference>
<dbReference type="STRING" id="28115.HQ47_05175"/>
<dbReference type="AlphaFoldDB" id="A0A0A2EAE6"/>
<dbReference type="RefSeq" id="WP_036873772.1">
    <property type="nucleotide sequence ID" value="NZ_JRFA01000014.1"/>
</dbReference>
<dbReference type="OrthoDB" id="1014043at2"/>
<keyword evidence="4" id="KW-1185">Reference proteome</keyword>
<dbReference type="Pfam" id="PF08309">
    <property type="entry name" value="LVIVD"/>
    <property type="match status" value="2"/>
</dbReference>
<dbReference type="SUPFAM" id="SSF52058">
    <property type="entry name" value="L domain-like"/>
    <property type="match status" value="1"/>
</dbReference>
<organism evidence="3 4">
    <name type="scientific">Porphyromonas macacae</name>
    <dbReference type="NCBI Taxonomy" id="28115"/>
    <lineage>
        <taxon>Bacteria</taxon>
        <taxon>Pseudomonadati</taxon>
        <taxon>Bacteroidota</taxon>
        <taxon>Bacteroidia</taxon>
        <taxon>Bacteroidales</taxon>
        <taxon>Porphyromonadaceae</taxon>
        <taxon>Porphyromonas</taxon>
    </lineage>
</organism>
<comment type="caution">
    <text evidence="3">The sequence shown here is derived from an EMBL/GenBank/DDBJ whole genome shotgun (WGS) entry which is preliminary data.</text>
</comment>
<name>A0A0A2EAE6_9PORP</name>
<evidence type="ECO:0000256" key="2">
    <source>
        <dbReference type="ARBA" id="ARBA00022737"/>
    </source>
</evidence>
<dbReference type="InterPro" id="IPR052574">
    <property type="entry name" value="CDIRP"/>
</dbReference>
<dbReference type="InterPro" id="IPR032675">
    <property type="entry name" value="LRR_dom_sf"/>
</dbReference>